<keyword evidence="3" id="KW-1185">Reference proteome</keyword>
<gene>
    <name evidence="2" type="ORF">M438DRAFT_193001</name>
</gene>
<organism evidence="2 3">
    <name type="scientific">Aureobasidium pullulans EXF-150</name>
    <dbReference type="NCBI Taxonomy" id="1043002"/>
    <lineage>
        <taxon>Eukaryota</taxon>
        <taxon>Fungi</taxon>
        <taxon>Dikarya</taxon>
        <taxon>Ascomycota</taxon>
        <taxon>Pezizomycotina</taxon>
        <taxon>Dothideomycetes</taxon>
        <taxon>Dothideomycetidae</taxon>
        <taxon>Dothideales</taxon>
        <taxon>Saccotheciaceae</taxon>
        <taxon>Aureobasidium</taxon>
    </lineage>
</organism>
<protein>
    <submittedName>
        <fullName evidence="2">Uncharacterized protein</fullName>
    </submittedName>
</protein>
<dbReference type="Proteomes" id="UP000030706">
    <property type="component" value="Unassembled WGS sequence"/>
</dbReference>
<reference evidence="2 3" key="1">
    <citation type="journal article" date="2014" name="BMC Genomics">
        <title>Genome sequencing of four Aureobasidium pullulans varieties: biotechnological potential, stress tolerance, and description of new species.</title>
        <authorList>
            <person name="Gostin Ar C."/>
            <person name="Ohm R.A."/>
            <person name="Kogej T."/>
            <person name="Sonjak S."/>
            <person name="Turk M."/>
            <person name="Zajc J."/>
            <person name="Zalar P."/>
            <person name="Grube M."/>
            <person name="Sun H."/>
            <person name="Han J."/>
            <person name="Sharma A."/>
            <person name="Chiniquy J."/>
            <person name="Ngan C.Y."/>
            <person name="Lipzen A."/>
            <person name="Barry K."/>
            <person name="Grigoriev I.V."/>
            <person name="Gunde-Cimerman N."/>
        </authorList>
    </citation>
    <scope>NUCLEOTIDE SEQUENCE [LARGE SCALE GENOMIC DNA]</scope>
    <source>
        <strain evidence="2 3">EXF-150</strain>
    </source>
</reference>
<sequence>MGNRNSKPQTPHEAAALYQAQEGRSKSPAKDQPPYETIEEPWKVFWSRGFGVPGVVYHREIYQPDGSKWCRYGVAQDERPPRPNMSFTCTVQLRNKWSSTMLLHMKCVNIGQKLLLHRRNYGCSCDLEYIKTGRSSQKNTKNCAR</sequence>
<proteinExistence type="predicted"/>
<evidence type="ECO:0000313" key="3">
    <source>
        <dbReference type="Proteomes" id="UP000030706"/>
    </source>
</evidence>
<name>A0A074XNL2_AURPU</name>
<dbReference type="HOGENOM" id="CLU_1786491_0_0_1"/>
<evidence type="ECO:0000313" key="2">
    <source>
        <dbReference type="EMBL" id="KEQ85279.1"/>
    </source>
</evidence>
<dbReference type="AlphaFoldDB" id="A0A074XNL2"/>
<feature type="region of interest" description="Disordered" evidence="1">
    <location>
        <begin position="1"/>
        <end position="35"/>
    </location>
</feature>
<accession>A0A074XNL2</accession>
<dbReference type="GeneID" id="40741576"/>
<dbReference type="RefSeq" id="XP_029761466.1">
    <property type="nucleotide sequence ID" value="XM_029899270.1"/>
</dbReference>
<dbReference type="EMBL" id="KL584980">
    <property type="protein sequence ID" value="KEQ85279.1"/>
    <property type="molecule type" value="Genomic_DNA"/>
</dbReference>
<evidence type="ECO:0000256" key="1">
    <source>
        <dbReference type="SAM" id="MobiDB-lite"/>
    </source>
</evidence>